<dbReference type="PIRSF" id="PIRSF002599">
    <property type="entry name" value="Cold_shock_A"/>
    <property type="match status" value="1"/>
</dbReference>
<dbReference type="PROSITE" id="PS00352">
    <property type="entry name" value="CSD_1"/>
    <property type="match status" value="1"/>
</dbReference>
<sequence>MAQGFVKWFNNVKGYGFINIDGEDEDIFVHYSQILQDGFKTLKPEETVEFELKRGPKGLHATNVQPIEPLE</sequence>
<evidence type="ECO:0000313" key="4">
    <source>
        <dbReference type="EMBL" id="AWV90390.1"/>
    </source>
</evidence>
<dbReference type="AlphaFoldDB" id="A0A2Z4FNF4"/>
<protein>
    <submittedName>
        <fullName evidence="4">Cold shock domain protein CspD</fullName>
    </submittedName>
</protein>
<dbReference type="Gene3D" id="2.40.50.140">
    <property type="entry name" value="Nucleic acid-binding proteins"/>
    <property type="match status" value="1"/>
</dbReference>
<dbReference type="InterPro" id="IPR019844">
    <property type="entry name" value="CSD_CS"/>
</dbReference>
<keyword evidence="2" id="KW-0963">Cytoplasm</keyword>
<accession>A0A2Z4FNF4</accession>
<dbReference type="Proteomes" id="UP000249799">
    <property type="component" value="Chromosome"/>
</dbReference>
<proteinExistence type="predicted"/>
<keyword evidence="5" id="KW-1185">Reference proteome</keyword>
<evidence type="ECO:0000256" key="3">
    <source>
        <dbReference type="RuleBase" id="RU000408"/>
    </source>
</evidence>
<dbReference type="FunFam" id="2.40.50.140:FF:000006">
    <property type="entry name" value="Cold shock protein CspC"/>
    <property type="match status" value="1"/>
</dbReference>
<dbReference type="CDD" id="cd04458">
    <property type="entry name" value="CSP_CDS"/>
    <property type="match status" value="1"/>
</dbReference>
<dbReference type="InterPro" id="IPR002059">
    <property type="entry name" value="CSP_DNA-bd"/>
</dbReference>
<dbReference type="EMBL" id="CP030032">
    <property type="protein sequence ID" value="AWV90390.1"/>
    <property type="molecule type" value="Genomic_DNA"/>
</dbReference>
<name>A0A2Z4FNF4_9DELT</name>
<dbReference type="PROSITE" id="PS51857">
    <property type="entry name" value="CSD_2"/>
    <property type="match status" value="1"/>
</dbReference>
<organism evidence="4 5">
    <name type="scientific">Bradymonas sediminis</name>
    <dbReference type="NCBI Taxonomy" id="1548548"/>
    <lineage>
        <taxon>Bacteria</taxon>
        <taxon>Deltaproteobacteria</taxon>
        <taxon>Bradymonadales</taxon>
        <taxon>Bradymonadaceae</taxon>
        <taxon>Bradymonas</taxon>
    </lineage>
</organism>
<dbReference type="OrthoDB" id="9800919at2"/>
<dbReference type="GO" id="GO:0005737">
    <property type="term" value="C:cytoplasm"/>
    <property type="evidence" value="ECO:0007669"/>
    <property type="project" value="UniProtKB-SubCell"/>
</dbReference>
<reference evidence="4 5" key="1">
    <citation type="submission" date="2018-06" db="EMBL/GenBank/DDBJ databases">
        <title>Lujinxingia sediminis gen. nov. sp. nov., a new facultative anaerobic member of the class Deltaproteobacteria, and proposal of Lujinxingaceae fam. nov.</title>
        <authorList>
            <person name="Guo L.-Y."/>
            <person name="Li C.-M."/>
            <person name="Wang S."/>
            <person name="Du Z.-J."/>
        </authorList>
    </citation>
    <scope>NUCLEOTIDE SEQUENCE [LARGE SCALE GENOMIC DNA]</scope>
    <source>
        <strain evidence="4 5">FA350</strain>
    </source>
</reference>
<dbReference type="Pfam" id="PF00313">
    <property type="entry name" value="CSD"/>
    <property type="match status" value="1"/>
</dbReference>
<evidence type="ECO:0000256" key="2">
    <source>
        <dbReference type="ARBA" id="ARBA00022490"/>
    </source>
</evidence>
<comment type="subcellular location">
    <subcellularLocation>
        <location evidence="1 3">Cytoplasm</location>
    </subcellularLocation>
</comment>
<dbReference type="RefSeq" id="WP_111335813.1">
    <property type="nucleotide sequence ID" value="NZ_CP030032.1"/>
</dbReference>
<dbReference type="SMART" id="SM00357">
    <property type="entry name" value="CSP"/>
    <property type="match status" value="1"/>
</dbReference>
<evidence type="ECO:0000313" key="5">
    <source>
        <dbReference type="Proteomes" id="UP000249799"/>
    </source>
</evidence>
<dbReference type="InterPro" id="IPR012156">
    <property type="entry name" value="Cold_shock_CspA"/>
</dbReference>
<dbReference type="InterPro" id="IPR050181">
    <property type="entry name" value="Cold_shock_domain"/>
</dbReference>
<dbReference type="KEGG" id="bsed:DN745_14050"/>
<dbReference type="PANTHER" id="PTHR11544">
    <property type="entry name" value="COLD SHOCK DOMAIN CONTAINING PROTEINS"/>
    <property type="match status" value="1"/>
</dbReference>
<dbReference type="SUPFAM" id="SSF50249">
    <property type="entry name" value="Nucleic acid-binding proteins"/>
    <property type="match status" value="1"/>
</dbReference>
<dbReference type="InterPro" id="IPR012340">
    <property type="entry name" value="NA-bd_OB-fold"/>
</dbReference>
<dbReference type="InterPro" id="IPR011129">
    <property type="entry name" value="CSD"/>
</dbReference>
<dbReference type="GO" id="GO:0003676">
    <property type="term" value="F:nucleic acid binding"/>
    <property type="evidence" value="ECO:0007669"/>
    <property type="project" value="InterPro"/>
</dbReference>
<gene>
    <name evidence="4" type="ORF">DN745_14050</name>
</gene>
<dbReference type="PRINTS" id="PR00050">
    <property type="entry name" value="COLDSHOCK"/>
</dbReference>
<evidence type="ECO:0000256" key="1">
    <source>
        <dbReference type="ARBA" id="ARBA00004496"/>
    </source>
</evidence>